<dbReference type="EMBL" id="KL584709">
    <property type="protein sequence ID" value="KEQ73564.1"/>
    <property type="molecule type" value="Genomic_DNA"/>
</dbReference>
<dbReference type="GeneID" id="25410528"/>
<evidence type="ECO:0000259" key="3">
    <source>
        <dbReference type="Pfam" id="PF23395"/>
    </source>
</evidence>
<dbReference type="OrthoDB" id="3647246at2759"/>
<evidence type="ECO:0000256" key="1">
    <source>
        <dbReference type="SAM" id="MobiDB-lite"/>
    </source>
</evidence>
<feature type="compositionally biased region" description="Basic and acidic residues" evidence="1">
    <location>
        <begin position="614"/>
        <end position="633"/>
    </location>
</feature>
<dbReference type="InterPro" id="IPR055528">
    <property type="entry name" value="DUF7102"/>
</dbReference>
<organism evidence="4 5">
    <name type="scientific">Aureobasidium namibiae CBS 147.97</name>
    <dbReference type="NCBI Taxonomy" id="1043004"/>
    <lineage>
        <taxon>Eukaryota</taxon>
        <taxon>Fungi</taxon>
        <taxon>Dikarya</taxon>
        <taxon>Ascomycota</taxon>
        <taxon>Pezizomycotina</taxon>
        <taxon>Dothideomycetes</taxon>
        <taxon>Dothideomycetidae</taxon>
        <taxon>Dothideales</taxon>
        <taxon>Saccotheciaceae</taxon>
        <taxon>Aureobasidium</taxon>
    </lineage>
</organism>
<gene>
    <name evidence="4" type="ORF">M436DRAFT_46461</name>
</gene>
<evidence type="ECO:0000313" key="5">
    <source>
        <dbReference type="Proteomes" id="UP000027730"/>
    </source>
</evidence>
<proteinExistence type="predicted"/>
<dbReference type="HOGENOM" id="CLU_005396_1_0_1"/>
<accession>A0A074WPM8</accession>
<dbReference type="AlphaFoldDB" id="A0A074WPM8"/>
<dbReference type="Proteomes" id="UP000027730">
    <property type="component" value="Unassembled WGS sequence"/>
</dbReference>
<sequence length="916" mass="102600">MDCSLVTMDSDYDETIDQRSNASSDADDEEPSLIEYARYYGLSKDYTALYPLSSYVTHSIAFWECPDLEANQLPPFKLPDTIDLEEKWTIDLQSAVFLKQVASLDVAPFPEILRQRNTSLDHKVEPLLLSTDPELEQRRFIRARNLRRNKASQEVSSEALWQDDQAAPLYWPEPGLPATLIEEIKKEKLQLDKNDILFLQQCISMPEEPEAQELGVPPYKKARQEYEAARHTSPLLPCSSPFQFSVPDSPISRMPLATSPVDPVPAEIARITDAMDVDDDFSLDGLSDISAFDIEAVSDNHFKSPLKRKRPEDYKVELPLSPALGSSSPLKRMKTLTFSDELCTAIPDYAKAFPSGDTNDTYGISNFLEQVIMPGAQSAMLAINGEQLIQAESILRVDVPAVDATSPLPPWEVFACKPWGNQTELEAQQGLVSMLKREFIRSREHWPDVGTVDRAISRWRPFDMQLSDLPEEDIGCDHLDKFGPEEPQDTTSGWKLDGLRVLDPCEDDDEEMEAVEIPLMLGSLNLTDDVLDRTALSTTDVHESATTPQPRSSFFALPKTTASRLIPLPSHGTSMATQPLASSTFSASNTLERFMQIHTGQKTNAKPQTHTLPKHVDKPAGKPVAHTEKENDASKATSSTPIHLPSLPTPMPLRTFVLSSTMFARRNLMKEISRLSCMTEYIERDFTSARALRSTSSLTSEADEADLILAPGHGLMLTTLQRLMQKSLPYQVTRNVVRERVVQLARRYERLIIMVHEEQNSNQERPLDNRECGELASLINFCAAQNHEIQVMYIPGDESALATWIVASMVRYGLDDPDVQLLQDESSWELFLRKAGMDAFAAQVVLKKLNAPESMPTCSTEQRYGLPGFVMMDEAERLKRFGALFGGEKILRKVSMAIDGSWTRDVVAGDLNGRKL</sequence>
<dbReference type="InterPro" id="IPR057559">
    <property type="entry name" value="SAM_6"/>
</dbReference>
<dbReference type="Pfam" id="PF23394">
    <property type="entry name" value="DUF7102"/>
    <property type="match status" value="1"/>
</dbReference>
<evidence type="ECO:0000259" key="2">
    <source>
        <dbReference type="Pfam" id="PF23394"/>
    </source>
</evidence>
<reference evidence="4 5" key="1">
    <citation type="journal article" date="2014" name="BMC Genomics">
        <title>Genome sequencing of four Aureobasidium pullulans varieties: biotechnological potential, stress tolerance, and description of new species.</title>
        <authorList>
            <person name="Gostin Ar C."/>
            <person name="Ohm R.A."/>
            <person name="Kogej T."/>
            <person name="Sonjak S."/>
            <person name="Turk M."/>
            <person name="Zajc J."/>
            <person name="Zalar P."/>
            <person name="Grube M."/>
            <person name="Sun H."/>
            <person name="Han J."/>
            <person name="Sharma A."/>
            <person name="Chiniquy J."/>
            <person name="Ngan C.Y."/>
            <person name="Lipzen A."/>
            <person name="Barry K."/>
            <person name="Grigoriev I.V."/>
            <person name="Gunde-Cimerman N."/>
        </authorList>
    </citation>
    <scope>NUCLEOTIDE SEQUENCE [LARGE SCALE GENOMIC DNA]</scope>
    <source>
        <strain evidence="4 5">CBS 147.97</strain>
    </source>
</reference>
<dbReference type="Pfam" id="PF23395">
    <property type="entry name" value="SAM_6"/>
    <property type="match status" value="1"/>
</dbReference>
<evidence type="ECO:0000313" key="4">
    <source>
        <dbReference type="EMBL" id="KEQ73564.1"/>
    </source>
</evidence>
<dbReference type="RefSeq" id="XP_013427512.1">
    <property type="nucleotide sequence ID" value="XM_013572058.1"/>
</dbReference>
<feature type="compositionally biased region" description="Polar residues" evidence="1">
    <location>
        <begin position="601"/>
        <end position="611"/>
    </location>
</feature>
<feature type="region of interest" description="Disordered" evidence="1">
    <location>
        <begin position="601"/>
        <end position="646"/>
    </location>
</feature>
<keyword evidence="5" id="KW-1185">Reference proteome</keyword>
<feature type="domain" description="DUF7102" evidence="2">
    <location>
        <begin position="654"/>
        <end position="816"/>
    </location>
</feature>
<name>A0A074WPM8_9PEZI</name>
<feature type="domain" description="SAM-like" evidence="3">
    <location>
        <begin position="822"/>
        <end position="898"/>
    </location>
</feature>
<protein>
    <submittedName>
        <fullName evidence="4">Uncharacterized protein</fullName>
    </submittedName>
</protein>